<accession>A0AA86R1N5</accession>
<protein>
    <submittedName>
        <fullName evidence="2">Hypothetical_protein</fullName>
    </submittedName>
</protein>
<evidence type="ECO:0000313" key="2">
    <source>
        <dbReference type="EMBL" id="CAL6062536.1"/>
    </source>
</evidence>
<dbReference type="Proteomes" id="UP001642409">
    <property type="component" value="Unassembled WGS sequence"/>
</dbReference>
<name>A0AA86R1N5_9EUKA</name>
<reference evidence="2 3" key="2">
    <citation type="submission" date="2024-07" db="EMBL/GenBank/DDBJ databases">
        <authorList>
            <person name="Akdeniz Z."/>
        </authorList>
    </citation>
    <scope>NUCLEOTIDE SEQUENCE [LARGE SCALE GENOMIC DNA]</scope>
</reference>
<reference evidence="1" key="1">
    <citation type="submission" date="2023-06" db="EMBL/GenBank/DDBJ databases">
        <authorList>
            <person name="Kurt Z."/>
        </authorList>
    </citation>
    <scope>NUCLEOTIDE SEQUENCE</scope>
</reference>
<organism evidence="1">
    <name type="scientific">Hexamita inflata</name>
    <dbReference type="NCBI Taxonomy" id="28002"/>
    <lineage>
        <taxon>Eukaryota</taxon>
        <taxon>Metamonada</taxon>
        <taxon>Diplomonadida</taxon>
        <taxon>Hexamitidae</taxon>
        <taxon>Hexamitinae</taxon>
        <taxon>Hexamita</taxon>
    </lineage>
</organism>
<evidence type="ECO:0000313" key="1">
    <source>
        <dbReference type="EMBL" id="CAI9967462.1"/>
    </source>
</evidence>
<sequence>MPRKSQKVLQEASNPLYDESVIFFSLKMPRSNFDSEQTININKHFPKIHFGYIFAYKGVEIGNSLTSKVMQYFGFINYIYTTQPHSEGGIFAYKQVGQLAYKGVGHVVTPLQASDKFHVFQPLF</sequence>
<dbReference type="AlphaFoldDB" id="A0AA86R1N5"/>
<gene>
    <name evidence="2" type="ORF">HINF_LOCUS50233</name>
    <name evidence="1" type="ORF">HINF_LOCUS55107</name>
</gene>
<proteinExistence type="predicted"/>
<evidence type="ECO:0000313" key="3">
    <source>
        <dbReference type="Proteomes" id="UP001642409"/>
    </source>
</evidence>
<comment type="caution">
    <text evidence="1">The sequence shown here is derived from an EMBL/GenBank/DDBJ whole genome shotgun (WGS) entry which is preliminary data.</text>
</comment>
<keyword evidence="3" id="KW-1185">Reference proteome</keyword>
<dbReference type="EMBL" id="CAXDID020000240">
    <property type="protein sequence ID" value="CAL6062536.1"/>
    <property type="molecule type" value="Genomic_DNA"/>
</dbReference>
<dbReference type="EMBL" id="CATOUU010001024">
    <property type="protein sequence ID" value="CAI9967462.1"/>
    <property type="molecule type" value="Genomic_DNA"/>
</dbReference>